<accession>A0A5B7IL21</accession>
<gene>
    <name evidence="1" type="ORF">E2C01_080015</name>
</gene>
<name>A0A5B7IL21_PORTR</name>
<dbReference type="Proteomes" id="UP000324222">
    <property type="component" value="Unassembled WGS sequence"/>
</dbReference>
<reference evidence="1 2" key="1">
    <citation type="submission" date="2019-05" db="EMBL/GenBank/DDBJ databases">
        <title>Another draft genome of Portunus trituberculatus and its Hox gene families provides insights of decapod evolution.</title>
        <authorList>
            <person name="Jeong J.-H."/>
            <person name="Song I."/>
            <person name="Kim S."/>
            <person name="Choi T."/>
            <person name="Kim D."/>
            <person name="Ryu S."/>
            <person name="Kim W."/>
        </authorList>
    </citation>
    <scope>NUCLEOTIDE SEQUENCE [LARGE SCALE GENOMIC DNA]</scope>
    <source>
        <tissue evidence="1">Muscle</tissue>
    </source>
</reference>
<evidence type="ECO:0000313" key="1">
    <source>
        <dbReference type="EMBL" id="MPC85250.1"/>
    </source>
</evidence>
<proteinExistence type="predicted"/>
<organism evidence="1 2">
    <name type="scientific">Portunus trituberculatus</name>
    <name type="common">Swimming crab</name>
    <name type="synonym">Neptunus trituberculatus</name>
    <dbReference type="NCBI Taxonomy" id="210409"/>
    <lineage>
        <taxon>Eukaryota</taxon>
        <taxon>Metazoa</taxon>
        <taxon>Ecdysozoa</taxon>
        <taxon>Arthropoda</taxon>
        <taxon>Crustacea</taxon>
        <taxon>Multicrustacea</taxon>
        <taxon>Malacostraca</taxon>
        <taxon>Eumalacostraca</taxon>
        <taxon>Eucarida</taxon>
        <taxon>Decapoda</taxon>
        <taxon>Pleocyemata</taxon>
        <taxon>Brachyura</taxon>
        <taxon>Eubrachyura</taxon>
        <taxon>Portunoidea</taxon>
        <taxon>Portunidae</taxon>
        <taxon>Portuninae</taxon>
        <taxon>Portunus</taxon>
    </lineage>
</organism>
<sequence>MRVREYVETPRGQCEAELSEGRGTWTWPLGRVGRGSGKLVVRGRGVRVWCAFRQVKEGRSHLYMAFPAKHTTYSATPG</sequence>
<dbReference type="AlphaFoldDB" id="A0A5B7IL21"/>
<comment type="caution">
    <text evidence="1">The sequence shown here is derived from an EMBL/GenBank/DDBJ whole genome shotgun (WGS) entry which is preliminary data.</text>
</comment>
<protein>
    <submittedName>
        <fullName evidence="1">Uncharacterized protein</fullName>
    </submittedName>
</protein>
<evidence type="ECO:0000313" key="2">
    <source>
        <dbReference type="Proteomes" id="UP000324222"/>
    </source>
</evidence>
<dbReference type="EMBL" id="VSRR010067818">
    <property type="protein sequence ID" value="MPC85250.1"/>
    <property type="molecule type" value="Genomic_DNA"/>
</dbReference>
<keyword evidence="2" id="KW-1185">Reference proteome</keyword>